<evidence type="ECO:0000256" key="6">
    <source>
        <dbReference type="SAM" id="MobiDB-lite"/>
    </source>
</evidence>
<sequence length="1035" mass="117838">MNREQQNYNNTVHYPYTAEPRFQSFPENPIATEDFSNPTYRSIGLDEREKRTYELVVCQQPLHARMCGFGEKDRRPIDPPPIVQLIVKQQGQDNPVDVQMLQIPFFVLHVTLWSDDRTEERNIISNPPKCTRVLMGSLVSSPSLLKNPEGEQGLYFAFPDLSIRTEGRYTLRFSLMKLANSDFQENAKSKIVAQVFSDPFTVYSAKKFPGMTESTELSKAFAKQGLKIPIRNDAEEMLLTTPQVVSTTTQLEENVIKIRPIPSKSAENNQQTLLYDISPEKSTSLTLAERRNNIPASLKLYTEKTWCLKEQETLIRNIVSKLESAHTLEEDTVLMEDAITLEKKIQLLTTTEISTDMRPAIWISLCQPSLKVQSLYDTLVSGPFDAIIERDQPNPVVARILKAYSVYDTQVGYHSTLAALITPFLDLNIPENQIFSVFVRLMETYDMRQMYTGGLGLVLEQFKSLFTSICPKLESHFSRLSVQPSMYATQWFLTLFNMPHVMRLYDLVWLQGAVQTMIRTSIWILQQNEKTLSTMTESKEIVSFLNNVQLQQDINVNEILCISIHTIDLHFGTPVQQQQQQLHLQKQVQDLANALSQLQREHTALSQDNMKLRMHEMDGEAAQSKLYKRNTFLEKRVKKYKIKLANSVADIKTNNNNQENNEPALLDHRAKRQDQFSSFVASLRDSGDFGALIAGALAPTVQDLAVATATAAPVVEEQEEKESNQNKLDTALQNVTSELVAVKLDHFETCQRYQSLANHCQNLTAQMNSMQESQTVLCQKVIYLESELEDVVTERDQIYADQEEVLAMAMVAKKTCAELQVEKMGLAKEVEKLESHVKDLQEEKNAFFMPRGTFSEEVFAAHTILFGSPPKKPKEEKDELNRRRHTLQQPKQQEADEYKSKFVDSELRCRELEKYLAETKVKLAEFESGGGTPRGSLQQPRRAASNKRNSTASLSMLANRTITPPRERRESTESYASSTTSLTSLNSSNYNSKRSSMYSRIWSAFGSPPATPTTTNNTIMMKNSMIMCEEPQIIQ</sequence>
<reference evidence="9 10" key="1">
    <citation type="submission" date="2024-04" db="EMBL/GenBank/DDBJ databases">
        <title>genome sequences of Mucor flavus KT1a and Helicostylum pulchrum KT1b strains isolation_sourced from the surface of a dry-aged beef.</title>
        <authorList>
            <person name="Toyotome T."/>
            <person name="Hosono M."/>
            <person name="Torimaru M."/>
            <person name="Fukuda K."/>
            <person name="Mikami N."/>
        </authorList>
    </citation>
    <scope>NUCLEOTIDE SEQUENCE [LARGE SCALE GENOMIC DNA]</scope>
    <source>
        <strain evidence="9 10">KT1b</strain>
    </source>
</reference>
<dbReference type="Gene3D" id="1.10.8.270">
    <property type="entry name" value="putative rabgap domain of human tbc1 domain family member 14 like domains"/>
    <property type="match status" value="1"/>
</dbReference>
<evidence type="ECO:0000256" key="2">
    <source>
        <dbReference type="ARBA" id="ARBA00023015"/>
    </source>
</evidence>
<dbReference type="Gene3D" id="1.10.472.80">
    <property type="entry name" value="Ypt/Rab-GAP domain of gyp1p, domain 3"/>
    <property type="match status" value="1"/>
</dbReference>
<dbReference type="PANTHER" id="PTHR33572">
    <property type="entry name" value="SPORE DEVELOPMENT REGULATOR VOSA"/>
    <property type="match status" value="1"/>
</dbReference>
<feature type="coiled-coil region" evidence="5">
    <location>
        <begin position="581"/>
        <end position="608"/>
    </location>
</feature>
<dbReference type="SMART" id="SM00164">
    <property type="entry name" value="TBC"/>
    <property type="match status" value="1"/>
</dbReference>
<evidence type="ECO:0000259" key="7">
    <source>
        <dbReference type="PROSITE" id="PS50086"/>
    </source>
</evidence>
<dbReference type="PROSITE" id="PS50086">
    <property type="entry name" value="TBC_RABGAP"/>
    <property type="match status" value="1"/>
</dbReference>
<feature type="compositionally biased region" description="Low complexity" evidence="6">
    <location>
        <begin position="973"/>
        <end position="992"/>
    </location>
</feature>
<feature type="region of interest" description="Disordered" evidence="6">
    <location>
        <begin position="926"/>
        <end position="992"/>
    </location>
</feature>
<evidence type="ECO:0000313" key="10">
    <source>
        <dbReference type="Proteomes" id="UP001476247"/>
    </source>
</evidence>
<name>A0ABP9XRK6_9FUNG</name>
<keyword evidence="3" id="KW-0804">Transcription</keyword>
<feature type="compositionally biased region" description="Polar residues" evidence="6">
    <location>
        <begin position="946"/>
        <end position="962"/>
    </location>
</feature>
<comment type="caution">
    <text evidence="9">The sequence shown here is derived from an EMBL/GenBank/DDBJ whole genome shotgun (WGS) entry which is preliminary data.</text>
</comment>
<dbReference type="Pfam" id="PF23436">
    <property type="entry name" value="RabGap-TBC_2"/>
    <property type="match status" value="1"/>
</dbReference>
<dbReference type="InterPro" id="IPR021740">
    <property type="entry name" value="Velvet"/>
</dbReference>
<dbReference type="InterPro" id="IPR000195">
    <property type="entry name" value="Rab-GAP-TBC_dom"/>
</dbReference>
<keyword evidence="2" id="KW-0805">Transcription regulation</keyword>
<feature type="domain" description="Velvet" evidence="8">
    <location>
        <begin position="47"/>
        <end position="231"/>
    </location>
</feature>
<feature type="coiled-coil region" evidence="5">
    <location>
        <begin position="816"/>
        <end position="846"/>
    </location>
</feature>
<keyword evidence="10" id="KW-1185">Reference proteome</keyword>
<dbReference type="InterPro" id="IPR038491">
    <property type="entry name" value="Velvet_dom_sf"/>
</dbReference>
<dbReference type="Gene3D" id="2.60.40.3960">
    <property type="entry name" value="Velvet domain"/>
    <property type="match status" value="1"/>
</dbReference>
<dbReference type="EMBL" id="BAABUJ010000008">
    <property type="protein sequence ID" value="GAA5797414.1"/>
    <property type="molecule type" value="Genomic_DNA"/>
</dbReference>
<dbReference type="InterPro" id="IPR035969">
    <property type="entry name" value="Rab-GAP_TBC_sf"/>
</dbReference>
<dbReference type="Proteomes" id="UP001476247">
    <property type="component" value="Unassembled WGS sequence"/>
</dbReference>
<evidence type="ECO:0008006" key="11">
    <source>
        <dbReference type="Google" id="ProtNLM"/>
    </source>
</evidence>
<feature type="domain" description="Rab-GAP TBC" evidence="7">
    <location>
        <begin position="352"/>
        <end position="516"/>
    </location>
</feature>
<dbReference type="SUPFAM" id="SSF47923">
    <property type="entry name" value="Ypt/Rab-GAP domain of gyp1p"/>
    <property type="match status" value="2"/>
</dbReference>
<proteinExistence type="predicted"/>
<feature type="region of interest" description="Disordered" evidence="6">
    <location>
        <begin position="865"/>
        <end position="899"/>
    </location>
</feature>
<protein>
    <recommendedName>
        <fullName evidence="11">Rab-GAP TBC domain-containing protein</fullName>
    </recommendedName>
</protein>
<dbReference type="PANTHER" id="PTHR33572:SF3">
    <property type="entry name" value="VELVET COMPLEX SUBUNIT B"/>
    <property type="match status" value="1"/>
</dbReference>
<evidence type="ECO:0000256" key="1">
    <source>
        <dbReference type="ARBA" id="ARBA00004123"/>
    </source>
</evidence>
<organism evidence="9 10">
    <name type="scientific">Helicostylum pulchrum</name>
    <dbReference type="NCBI Taxonomy" id="562976"/>
    <lineage>
        <taxon>Eukaryota</taxon>
        <taxon>Fungi</taxon>
        <taxon>Fungi incertae sedis</taxon>
        <taxon>Mucoromycota</taxon>
        <taxon>Mucoromycotina</taxon>
        <taxon>Mucoromycetes</taxon>
        <taxon>Mucorales</taxon>
        <taxon>Mucorineae</taxon>
        <taxon>Mucoraceae</taxon>
        <taxon>Helicostylum</taxon>
    </lineage>
</organism>
<evidence type="ECO:0000259" key="8">
    <source>
        <dbReference type="PROSITE" id="PS51821"/>
    </source>
</evidence>
<keyword evidence="5" id="KW-0175">Coiled coil</keyword>
<accession>A0ABP9XRK6</accession>
<dbReference type="Pfam" id="PF11754">
    <property type="entry name" value="Velvet"/>
    <property type="match status" value="2"/>
</dbReference>
<evidence type="ECO:0000313" key="9">
    <source>
        <dbReference type="EMBL" id="GAA5797414.1"/>
    </source>
</evidence>
<dbReference type="PROSITE" id="PS51821">
    <property type="entry name" value="VELVET"/>
    <property type="match status" value="1"/>
</dbReference>
<feature type="coiled-coil region" evidence="5">
    <location>
        <begin position="714"/>
        <end position="773"/>
    </location>
</feature>
<evidence type="ECO:0000256" key="5">
    <source>
        <dbReference type="SAM" id="Coils"/>
    </source>
</evidence>
<comment type="subcellular location">
    <subcellularLocation>
        <location evidence="1">Nucleus</location>
    </subcellularLocation>
</comment>
<gene>
    <name evidence="9" type="ORF">HPULCUR_002798</name>
</gene>
<evidence type="ECO:0000256" key="3">
    <source>
        <dbReference type="ARBA" id="ARBA00023163"/>
    </source>
</evidence>
<evidence type="ECO:0000256" key="4">
    <source>
        <dbReference type="ARBA" id="ARBA00023242"/>
    </source>
</evidence>
<feature type="compositionally biased region" description="Basic and acidic residues" evidence="6">
    <location>
        <begin position="872"/>
        <end position="881"/>
    </location>
</feature>
<keyword evidence="4" id="KW-0539">Nucleus</keyword>
<dbReference type="InterPro" id="IPR037525">
    <property type="entry name" value="Velvet_dom"/>
</dbReference>